<feature type="domain" description="PAS" evidence="8">
    <location>
        <begin position="17"/>
        <end position="68"/>
    </location>
</feature>
<name>A0A8H7QB18_9FUNG</name>
<evidence type="ECO:0000259" key="8">
    <source>
        <dbReference type="PROSITE" id="PS50112"/>
    </source>
</evidence>
<dbReference type="GO" id="GO:0043565">
    <property type="term" value="F:sequence-specific DNA binding"/>
    <property type="evidence" value="ECO:0007669"/>
    <property type="project" value="InterPro"/>
</dbReference>
<keyword evidence="2 6" id="KW-0863">Zinc-finger</keyword>
<dbReference type="OrthoDB" id="2162994at2759"/>
<dbReference type="SUPFAM" id="SSF57716">
    <property type="entry name" value="Glucocorticoid receptor-like (DNA-binding domain)"/>
    <property type="match status" value="1"/>
</dbReference>
<evidence type="ECO:0000256" key="3">
    <source>
        <dbReference type="ARBA" id="ARBA00022833"/>
    </source>
</evidence>
<dbReference type="PANTHER" id="PTHR47172">
    <property type="entry name" value="OS01G0976800 PROTEIN"/>
    <property type="match status" value="1"/>
</dbReference>
<dbReference type="InterPro" id="IPR013088">
    <property type="entry name" value="Znf_NHR/GATA"/>
</dbReference>
<organism evidence="10 11">
    <name type="scientific">Umbelopsis vinacea</name>
    <dbReference type="NCBI Taxonomy" id="44442"/>
    <lineage>
        <taxon>Eukaryota</taxon>
        <taxon>Fungi</taxon>
        <taxon>Fungi incertae sedis</taxon>
        <taxon>Mucoromycota</taxon>
        <taxon>Mucoromycotina</taxon>
        <taxon>Umbelopsidomycetes</taxon>
        <taxon>Umbelopsidales</taxon>
        <taxon>Umbelopsidaceae</taxon>
        <taxon>Umbelopsis</taxon>
    </lineage>
</organism>
<keyword evidence="1" id="KW-0479">Metal-binding</keyword>
<keyword evidence="4" id="KW-0805">Transcription regulation</keyword>
<dbReference type="InterPro" id="IPR035965">
    <property type="entry name" value="PAS-like_dom_sf"/>
</dbReference>
<proteinExistence type="predicted"/>
<dbReference type="GO" id="GO:0006355">
    <property type="term" value="P:regulation of DNA-templated transcription"/>
    <property type="evidence" value="ECO:0007669"/>
    <property type="project" value="InterPro"/>
</dbReference>
<evidence type="ECO:0000256" key="1">
    <source>
        <dbReference type="ARBA" id="ARBA00022723"/>
    </source>
</evidence>
<dbReference type="PROSITE" id="PS00344">
    <property type="entry name" value="GATA_ZN_FINGER_1"/>
    <property type="match status" value="1"/>
</dbReference>
<dbReference type="SUPFAM" id="SSF55785">
    <property type="entry name" value="PYP-like sensor domain (PAS domain)"/>
    <property type="match status" value="1"/>
</dbReference>
<accession>A0A8H7QB18</accession>
<evidence type="ECO:0000313" key="11">
    <source>
        <dbReference type="Proteomes" id="UP000612746"/>
    </source>
</evidence>
<dbReference type="AlphaFoldDB" id="A0A8H7QB18"/>
<evidence type="ECO:0000256" key="4">
    <source>
        <dbReference type="ARBA" id="ARBA00023015"/>
    </source>
</evidence>
<comment type="caution">
    <text evidence="10">The sequence shown here is derived from an EMBL/GenBank/DDBJ whole genome shotgun (WGS) entry which is preliminary data.</text>
</comment>
<evidence type="ECO:0000256" key="6">
    <source>
        <dbReference type="PROSITE-ProRule" id="PRU00094"/>
    </source>
</evidence>
<keyword evidence="3" id="KW-0862">Zinc</keyword>
<dbReference type="Proteomes" id="UP000612746">
    <property type="component" value="Unassembled WGS sequence"/>
</dbReference>
<evidence type="ECO:0000256" key="5">
    <source>
        <dbReference type="ARBA" id="ARBA00023163"/>
    </source>
</evidence>
<evidence type="ECO:0000256" key="2">
    <source>
        <dbReference type="ARBA" id="ARBA00022771"/>
    </source>
</evidence>
<evidence type="ECO:0000313" key="10">
    <source>
        <dbReference type="EMBL" id="KAG2189213.1"/>
    </source>
</evidence>
<feature type="domain" description="GATA-type" evidence="9">
    <location>
        <begin position="398"/>
        <end position="433"/>
    </location>
</feature>
<dbReference type="GO" id="GO:0008270">
    <property type="term" value="F:zinc ion binding"/>
    <property type="evidence" value="ECO:0007669"/>
    <property type="project" value="UniProtKB-KW"/>
</dbReference>
<feature type="compositionally biased region" description="Low complexity" evidence="7">
    <location>
        <begin position="503"/>
        <end position="516"/>
    </location>
</feature>
<dbReference type="CDD" id="cd00202">
    <property type="entry name" value="ZnF_GATA"/>
    <property type="match status" value="1"/>
</dbReference>
<dbReference type="InterPro" id="IPR000679">
    <property type="entry name" value="Znf_GATA"/>
</dbReference>
<dbReference type="EMBL" id="JAEPRA010000001">
    <property type="protein sequence ID" value="KAG2189213.1"/>
    <property type="molecule type" value="Genomic_DNA"/>
</dbReference>
<dbReference type="PROSITE" id="PS50112">
    <property type="entry name" value="PAS"/>
    <property type="match status" value="1"/>
</dbReference>
<evidence type="ECO:0008006" key="12">
    <source>
        <dbReference type="Google" id="ProtNLM"/>
    </source>
</evidence>
<sequence>MTGKLCFWAILSTSDLKFIYISPSLAKLLGIPPNVVPETMQGRTLWDLIHPDEYAMARGDLEKFMETKHIGGSVTRCRLVDLDDIIESKFVRRSSSEVDIPVKIQPRPLDRKKSVTGGPNWEVVDIVMYLVTNEIILTFFHADYDLDQPNGAGSLPLICQEIDFTPQDGIDLLSILQNTPLAAARANFSGNARIFQIMETDTSKALVTWPPATDPSRISLQLSDASLSQLLIDCVERNKHRTVDRLKMHPYEYATCVQQAQVYTQLLYESGPVKKVEVIVIQYGSITFGSFDISRLDQSTPLLTTSTDSTNLSLLPRSTYFLTILSDSGVSSSPTSITNDSRNFITLNSIGSNIGSRETHSNEQSPDDQDIASTDGSAGPPSVWNTSISVSGTSSISNTSRVVCESCHTHSSPEWRKGPSGQKTLCNACGLRYARSVAKQDSFGRRQRGVRVVINNDPHLNYPASPTNHHDVTETPHQVEYYDGEAEVEDQGFFQTDVAEHPSSSSTADSGTTSSTMKRRKKSRYLPIGDNRAGARTRAARKARMIQPDSALLTQKPSTL</sequence>
<dbReference type="Pfam" id="PF00320">
    <property type="entry name" value="GATA"/>
    <property type="match status" value="1"/>
</dbReference>
<reference evidence="10" key="1">
    <citation type="submission" date="2020-12" db="EMBL/GenBank/DDBJ databases">
        <title>Metabolic potential, ecology and presence of endohyphal bacteria is reflected in genomic diversity of Mucoromycotina.</title>
        <authorList>
            <person name="Muszewska A."/>
            <person name="Okrasinska A."/>
            <person name="Steczkiewicz K."/>
            <person name="Drgas O."/>
            <person name="Orlowska M."/>
            <person name="Perlinska-Lenart U."/>
            <person name="Aleksandrzak-Piekarczyk T."/>
            <person name="Szatraj K."/>
            <person name="Zielenkiewicz U."/>
            <person name="Pilsyk S."/>
            <person name="Malc E."/>
            <person name="Mieczkowski P."/>
            <person name="Kruszewska J.S."/>
            <person name="Biernat P."/>
            <person name="Pawlowska J."/>
        </authorList>
    </citation>
    <scope>NUCLEOTIDE SEQUENCE</scope>
    <source>
        <strain evidence="10">WA0000051536</strain>
    </source>
</reference>
<feature type="compositionally biased region" description="Low complexity" evidence="7">
    <location>
        <begin position="385"/>
        <end position="394"/>
    </location>
</feature>
<gene>
    <name evidence="10" type="ORF">INT44_004355</name>
</gene>
<evidence type="ECO:0000256" key="7">
    <source>
        <dbReference type="SAM" id="MobiDB-lite"/>
    </source>
</evidence>
<feature type="region of interest" description="Disordered" evidence="7">
    <location>
        <begin position="498"/>
        <end position="560"/>
    </location>
</feature>
<dbReference type="Gene3D" id="3.30.450.20">
    <property type="entry name" value="PAS domain"/>
    <property type="match status" value="1"/>
</dbReference>
<protein>
    <recommendedName>
        <fullName evidence="12">GATA-type domain-containing protein</fullName>
    </recommendedName>
</protein>
<dbReference type="PANTHER" id="PTHR47172:SF24">
    <property type="entry name" value="GATA ZINC FINGER DOMAIN-CONTAINING PROTEIN 14-RELATED"/>
    <property type="match status" value="1"/>
</dbReference>
<dbReference type="InterPro" id="IPR000014">
    <property type="entry name" value="PAS"/>
</dbReference>
<feature type="region of interest" description="Disordered" evidence="7">
    <location>
        <begin position="355"/>
        <end position="394"/>
    </location>
</feature>
<keyword evidence="11" id="KW-1185">Reference proteome</keyword>
<dbReference type="Gene3D" id="3.30.50.10">
    <property type="entry name" value="Erythroid Transcription Factor GATA-1, subunit A"/>
    <property type="match status" value="1"/>
</dbReference>
<dbReference type="PROSITE" id="PS50114">
    <property type="entry name" value="GATA_ZN_FINGER_2"/>
    <property type="match status" value="1"/>
</dbReference>
<dbReference type="CDD" id="cd00130">
    <property type="entry name" value="PAS"/>
    <property type="match status" value="1"/>
</dbReference>
<keyword evidence="5" id="KW-0804">Transcription</keyword>
<evidence type="ECO:0000259" key="9">
    <source>
        <dbReference type="PROSITE" id="PS50114"/>
    </source>
</evidence>
<dbReference type="SMART" id="SM00401">
    <property type="entry name" value="ZnF_GATA"/>
    <property type="match status" value="1"/>
</dbReference>